<dbReference type="PANTHER" id="PTHR32116">
    <property type="entry name" value="GALACTURONOSYLTRANSFERASE 4-RELATED"/>
    <property type="match status" value="1"/>
</dbReference>
<keyword evidence="4" id="KW-0333">Golgi apparatus</keyword>
<reference evidence="6" key="2">
    <citation type="submission" date="2018-05" db="EMBL/GenBank/DDBJ databases">
        <title>OgluRS3 (Oryza glumaepatula Reference Sequence Version 3).</title>
        <authorList>
            <person name="Zhang J."/>
            <person name="Kudrna D."/>
            <person name="Lee S."/>
            <person name="Talag J."/>
            <person name="Welchert J."/>
            <person name="Wing R.A."/>
        </authorList>
    </citation>
    <scope>NUCLEOTIDE SEQUENCE [LARGE SCALE GENOMIC DNA]</scope>
</reference>
<proteinExistence type="inferred from homology"/>
<feature type="transmembrane region" description="Helical" evidence="4">
    <location>
        <begin position="97"/>
        <end position="124"/>
    </location>
</feature>
<comment type="subcellular location">
    <subcellularLocation>
        <location evidence="4">Golgi apparatus membrane</location>
        <topology evidence="4">Single-pass type II membrane protein</topology>
    </subcellularLocation>
</comment>
<evidence type="ECO:0000256" key="5">
    <source>
        <dbReference type="SAM" id="MobiDB-lite"/>
    </source>
</evidence>
<dbReference type="GO" id="GO:0000139">
    <property type="term" value="C:Golgi membrane"/>
    <property type="evidence" value="ECO:0007669"/>
    <property type="project" value="UniProtKB-SubCell"/>
</dbReference>
<feature type="region of interest" description="Disordered" evidence="5">
    <location>
        <begin position="65"/>
        <end position="86"/>
    </location>
</feature>
<evidence type="ECO:0000313" key="7">
    <source>
        <dbReference type="Proteomes" id="UP000026961"/>
    </source>
</evidence>
<comment type="pathway">
    <text evidence="1 4">Glycan metabolism; pectin biosynthesis.</text>
</comment>
<dbReference type="Proteomes" id="UP000026961">
    <property type="component" value="Chromosome 5"/>
</dbReference>
<protein>
    <recommendedName>
        <fullName evidence="4">Hexosyltransferase</fullName>
        <ecNumber evidence="4">2.4.1.-</ecNumber>
    </recommendedName>
</protein>
<dbReference type="InterPro" id="IPR029044">
    <property type="entry name" value="Nucleotide-diphossugar_trans"/>
</dbReference>
<dbReference type="UniPathway" id="UPA00845"/>
<keyword evidence="7" id="KW-1185">Reference proteome</keyword>
<dbReference type="HOGENOM" id="CLU_010770_4_0_1"/>
<feature type="transmembrane region" description="Helical" evidence="4">
    <location>
        <begin position="20"/>
        <end position="43"/>
    </location>
</feature>
<feature type="region of interest" description="Disordered" evidence="5">
    <location>
        <begin position="132"/>
        <end position="155"/>
    </location>
</feature>
<evidence type="ECO:0000256" key="3">
    <source>
        <dbReference type="ARBA" id="ARBA00022676"/>
    </source>
</evidence>
<dbReference type="Gene3D" id="3.90.550.10">
    <property type="entry name" value="Spore Coat Polysaccharide Biosynthesis Protein SpsA, Chain A"/>
    <property type="match status" value="1"/>
</dbReference>
<dbReference type="EnsemblPlants" id="OGLUM05G21930.1">
    <property type="protein sequence ID" value="OGLUM05G21930.1"/>
    <property type="gene ID" value="OGLUM05G21930"/>
</dbReference>
<sequence>MKGQGGGAGAPAKRRWRSVAAAAAALALLFLSVGVPLAVLLGLHQRFPSMYLADESAVSVFGGGEGGGGWEPNTSQENDRLPVNDTNKFPPSIEKSAFAISWILFHMALFCISTAIKALFLSFWHDWSKTNTGNSDAESNGTNNQPSIDKPISNTSIHPGLPIKQIVIFDDISLLNNTDADPKDNFEQGLPGDESIKSCQLEFGSYCVWSVEHKEVMKDSVVKRLKDQLFVARAYYPSIAKLEGMEKLSHEMKQSIQEHEHMLSEAICDADLPAFHGANMAKMEKTIAAAKSCLIECTNFEKKLRQLLDMTEDEAHFHARQGAYLYRLGVQTLPKSLHCLSMRLTVDYFKSFADMEYSNVQKLENPVLRHYVIFSTNLLASSMTVNSTVINSEESANVVFHLVTDAQNFYAFKNWFIRNSYKEATISVLNFEDFQATHLDNRRVEHLSPYEEFRIASHSNARIPNTQLRTEYISVFGHSLFLLPELFSNLKRVIVLEDDTIVQRDLSHIWNLDLKGKVIGAVQSCRVRLRHLRPYLVDFPYDASSCIWMSGVSVIDLNKWREHDVTAVRNRVLQKLHHGTEASWRAAVLPAGLLAFQNLVHPIEAQWIQSGLGHDYGVNHGAIKKAGILHYNGNMKPWLELGIRRYRKYWRRYLPRDDPFLIGCNVNP</sequence>
<evidence type="ECO:0000256" key="1">
    <source>
        <dbReference type="ARBA" id="ARBA00004877"/>
    </source>
</evidence>
<keyword evidence="4" id="KW-0472">Membrane</keyword>
<dbReference type="PANTHER" id="PTHR32116:SF68">
    <property type="entry name" value="HEXOSYLTRANSFERASE"/>
    <property type="match status" value="1"/>
</dbReference>
<dbReference type="EC" id="2.4.1.-" evidence="4"/>
<keyword evidence="4" id="KW-1133">Transmembrane helix</keyword>
<dbReference type="eggNOG" id="ENOG502QVSX">
    <property type="taxonomic scope" value="Eukaryota"/>
</dbReference>
<accession>A0A0E0A0V3</accession>
<dbReference type="STRING" id="40148.A0A0E0A0V3"/>
<dbReference type="InterPro" id="IPR002495">
    <property type="entry name" value="Glyco_trans_8"/>
</dbReference>
<keyword evidence="3 4" id="KW-0328">Glycosyltransferase</keyword>
<dbReference type="GO" id="GO:0047262">
    <property type="term" value="F:polygalacturonate 4-alpha-galacturonosyltransferase activity"/>
    <property type="evidence" value="ECO:0007669"/>
    <property type="project" value="InterPro"/>
</dbReference>
<dbReference type="AlphaFoldDB" id="A0A0E0A0V3"/>
<dbReference type="GO" id="GO:0045489">
    <property type="term" value="P:pectin biosynthetic process"/>
    <property type="evidence" value="ECO:0007669"/>
    <property type="project" value="UniProtKB-UniPathway"/>
</dbReference>
<keyword evidence="3 4" id="KW-0808">Transferase</keyword>
<evidence type="ECO:0000256" key="4">
    <source>
        <dbReference type="RuleBase" id="RU362027"/>
    </source>
</evidence>
<comment type="similarity">
    <text evidence="2 4">Belongs to the glycosyltransferase 8 family.</text>
</comment>
<name>A0A0E0A0V3_9ORYZ</name>
<dbReference type="Pfam" id="PF01501">
    <property type="entry name" value="Glyco_transf_8"/>
    <property type="match status" value="1"/>
</dbReference>
<dbReference type="Gramene" id="OGLUM05G21930.1">
    <property type="protein sequence ID" value="OGLUM05G21930.1"/>
    <property type="gene ID" value="OGLUM05G21930"/>
</dbReference>
<dbReference type="GO" id="GO:0071555">
    <property type="term" value="P:cell wall organization"/>
    <property type="evidence" value="ECO:0007669"/>
    <property type="project" value="UniProtKB-KW"/>
</dbReference>
<organism evidence="6">
    <name type="scientific">Oryza glumipatula</name>
    <dbReference type="NCBI Taxonomy" id="40148"/>
    <lineage>
        <taxon>Eukaryota</taxon>
        <taxon>Viridiplantae</taxon>
        <taxon>Streptophyta</taxon>
        <taxon>Embryophyta</taxon>
        <taxon>Tracheophyta</taxon>
        <taxon>Spermatophyta</taxon>
        <taxon>Magnoliopsida</taxon>
        <taxon>Liliopsida</taxon>
        <taxon>Poales</taxon>
        <taxon>Poaceae</taxon>
        <taxon>BOP clade</taxon>
        <taxon>Oryzoideae</taxon>
        <taxon>Oryzeae</taxon>
        <taxon>Oryzinae</taxon>
        <taxon>Oryza</taxon>
    </lineage>
</organism>
<dbReference type="Pfam" id="PF25557">
    <property type="entry name" value="GAUT_1"/>
    <property type="match status" value="1"/>
</dbReference>
<reference evidence="6" key="1">
    <citation type="submission" date="2015-04" db="UniProtKB">
        <authorList>
            <consortium name="EnsemblPlants"/>
        </authorList>
    </citation>
    <scope>IDENTIFICATION</scope>
</reference>
<evidence type="ECO:0000256" key="2">
    <source>
        <dbReference type="ARBA" id="ARBA00006351"/>
    </source>
</evidence>
<keyword evidence="4" id="KW-0961">Cell wall biogenesis/degradation</keyword>
<keyword evidence="4" id="KW-0812">Transmembrane</keyword>
<dbReference type="InterPro" id="IPR029993">
    <property type="entry name" value="GAUT"/>
</dbReference>
<dbReference type="SUPFAM" id="SSF53448">
    <property type="entry name" value="Nucleotide-diphospho-sugar transferases"/>
    <property type="match status" value="1"/>
</dbReference>
<evidence type="ECO:0000313" key="6">
    <source>
        <dbReference type="EnsemblPlants" id="OGLUM05G21930.1"/>
    </source>
</evidence>
<comment type="caution">
    <text evidence="4">Lacks conserved residue(s) required for the propagation of feature annotation.</text>
</comment>